<dbReference type="EMBL" id="JFZT01000047">
    <property type="protein sequence ID" value="EZQ03892.1"/>
    <property type="molecule type" value="Genomic_DNA"/>
</dbReference>
<dbReference type="RefSeq" id="WP_048099968.1">
    <property type="nucleotide sequence ID" value="NZ_JFZT01000047.1"/>
</dbReference>
<dbReference type="Proteomes" id="UP000024332">
    <property type="component" value="Unassembled WGS sequence"/>
</dbReference>
<evidence type="ECO:0000313" key="1">
    <source>
        <dbReference type="EMBL" id="EZQ03892.1"/>
    </source>
</evidence>
<name>A0A031LMB2_9CREN</name>
<proteinExistence type="predicted"/>
<comment type="caution">
    <text evidence="1">The sequence shown here is derived from an EMBL/GenBank/DDBJ whole genome shotgun (WGS) entry which is preliminary data.</text>
</comment>
<dbReference type="OrthoDB" id="43719at2157"/>
<keyword evidence="2" id="KW-1185">Reference proteome</keyword>
<sequence>MTRLEIDGKTYTFENCLVLYGYHDVQNVVNSLQILDTLGYQSIRHRIAWDIYFKISREYSDDIRTLYFTIFEISSIFRELNFRNIDPSYALPSIISNIPISLKLKVENNTIYLSSPIHLSIEADLTKMLMKMIGRRLQDINLPYSSKVTIPLQQLTGIKDFEIILENDYNNNKININLDLKLPLYSRGLKRNFSVEDAKKILIVTANEVNSKSFDMNPIFEDFSVRLIESSIEPALSAIKDILSSESEISEIVYIPALRPFLLNAEESALSQEEIAQLFSDGCVMAINRIREGKMSFKNDNFIRELKVENKSLKYKNNSIVLAPLHVKTISAILLELLAAKDNSLVIIENPEEFLIEEDKNLVVSVLKDFLHKNNDKKLLVITGDHYIEKEIGKICN</sequence>
<evidence type="ECO:0008006" key="3">
    <source>
        <dbReference type="Google" id="ProtNLM"/>
    </source>
</evidence>
<gene>
    <name evidence="1" type="ORF">CM19_08650</name>
</gene>
<accession>A0A031LMB2</accession>
<organism evidence="1 2">
    <name type="scientific">Candidatus Acidianus copahuensis</name>
    <dbReference type="NCBI Taxonomy" id="1160895"/>
    <lineage>
        <taxon>Archaea</taxon>
        <taxon>Thermoproteota</taxon>
        <taxon>Thermoprotei</taxon>
        <taxon>Sulfolobales</taxon>
        <taxon>Sulfolobaceae</taxon>
        <taxon>Acidianus</taxon>
    </lineage>
</organism>
<reference evidence="1 2" key="1">
    <citation type="submission" date="2014-03" db="EMBL/GenBank/DDBJ databases">
        <title>Draft genome sequence of the novel thermoacidophilic archaea Acidianus copahuensis ALE1 strain, isolated from Copahue volcanic area in Neuquen Argentina.</title>
        <authorList>
            <person name="Urbieta M.S."/>
            <person name="Rascovan N."/>
            <person name="Castro C."/>
            <person name="Revale S."/>
            <person name="Giaveno M.A."/>
            <person name="Vazquez M.P."/>
            <person name="Donati E.R."/>
        </authorList>
    </citation>
    <scope>NUCLEOTIDE SEQUENCE [LARGE SCALE GENOMIC DNA]</scope>
    <source>
        <strain evidence="1 2">ALE1</strain>
    </source>
</reference>
<evidence type="ECO:0000313" key="2">
    <source>
        <dbReference type="Proteomes" id="UP000024332"/>
    </source>
</evidence>
<dbReference type="AlphaFoldDB" id="A0A031LMB2"/>
<protein>
    <recommendedName>
        <fullName evidence="3">AAA domain-containing protein</fullName>
    </recommendedName>
</protein>